<feature type="transmembrane region" description="Helical" evidence="7">
    <location>
        <begin position="46"/>
        <end position="68"/>
    </location>
</feature>
<dbReference type="EMBL" id="CP046902">
    <property type="protein sequence ID" value="QGZ30324.1"/>
    <property type="molecule type" value="Genomic_DNA"/>
</dbReference>
<feature type="transmembrane region" description="Helical" evidence="7">
    <location>
        <begin position="399"/>
        <end position="419"/>
    </location>
</feature>
<evidence type="ECO:0000313" key="10">
    <source>
        <dbReference type="Proteomes" id="UP000438983"/>
    </source>
</evidence>
<feature type="transmembrane region" description="Helical" evidence="7">
    <location>
        <begin position="101"/>
        <end position="124"/>
    </location>
</feature>
<evidence type="ECO:0000256" key="2">
    <source>
        <dbReference type="ARBA" id="ARBA00022475"/>
    </source>
</evidence>
<gene>
    <name evidence="9" type="ORF">GQA94_09735</name>
</gene>
<comment type="similarity">
    <text evidence="7">Belongs to the TRAP transporter large permease family.</text>
</comment>
<feature type="transmembrane region" description="Helical" evidence="7">
    <location>
        <begin position="270"/>
        <end position="292"/>
    </location>
</feature>
<dbReference type="GO" id="GO:0022857">
    <property type="term" value="F:transmembrane transporter activity"/>
    <property type="evidence" value="ECO:0007669"/>
    <property type="project" value="UniProtKB-UniRule"/>
</dbReference>
<evidence type="ECO:0000256" key="7">
    <source>
        <dbReference type="RuleBase" id="RU369079"/>
    </source>
</evidence>
<keyword evidence="2" id="KW-1003">Cell membrane</keyword>
<evidence type="ECO:0000256" key="1">
    <source>
        <dbReference type="ARBA" id="ARBA00004429"/>
    </source>
</evidence>
<evidence type="ECO:0000256" key="5">
    <source>
        <dbReference type="ARBA" id="ARBA00022989"/>
    </source>
</evidence>
<accession>A0A6I6LIG1</accession>
<feature type="transmembrane region" description="Helical" evidence="7">
    <location>
        <begin position="354"/>
        <end position="379"/>
    </location>
</feature>
<feature type="transmembrane region" description="Helical" evidence="7">
    <location>
        <begin position="170"/>
        <end position="191"/>
    </location>
</feature>
<dbReference type="Proteomes" id="UP000438983">
    <property type="component" value="Chromosome"/>
</dbReference>
<evidence type="ECO:0000256" key="4">
    <source>
        <dbReference type="ARBA" id="ARBA00022692"/>
    </source>
</evidence>
<organism evidence="9 10">
    <name type="scientific">Stutzerimonas stutzeri</name>
    <name type="common">Pseudomonas stutzeri</name>
    <dbReference type="NCBI Taxonomy" id="316"/>
    <lineage>
        <taxon>Bacteria</taxon>
        <taxon>Pseudomonadati</taxon>
        <taxon>Pseudomonadota</taxon>
        <taxon>Gammaproteobacteria</taxon>
        <taxon>Pseudomonadales</taxon>
        <taxon>Pseudomonadaceae</taxon>
        <taxon>Stutzerimonas</taxon>
    </lineage>
</organism>
<dbReference type="PANTHER" id="PTHR33362">
    <property type="entry name" value="SIALIC ACID TRAP TRANSPORTER PERMEASE PROTEIN SIAT-RELATED"/>
    <property type="match status" value="1"/>
</dbReference>
<comment type="function">
    <text evidence="7">Part of the tripartite ATP-independent periplasmic (TRAP) transport system.</text>
</comment>
<name>A0A6I6LIG1_STUST</name>
<feature type="transmembrane region" description="Helical" evidence="7">
    <location>
        <begin position="239"/>
        <end position="258"/>
    </location>
</feature>
<sequence length="420" mass="44344">MVVTLFLAFFVLIFVGVPIAFALAAASILSLLLFTDMPMLLIVQRMYSGLDVFALMAIPLFLFAGYLMSEARISDRLVALASVFLGRYKGGLSLVATGSSAIFGAISGSANATTAAIGSVMIPAMAKRGYDQADSAAVVAASGILGLVVPPSITMVLYGVVAGVSIGDLFLSGIIPALIISAGLMGVNYYIAKRKGYLGSEPVPMAEAVKIFRDSLIALAMPLIILGGIYSGAFTPTESAAVASAYGLLVGFYWYRNLTLKSVFNVSKKTVEVTATILFLIGTSNVFTYILTSENVPQSLAAGLIGFSDSPIVIMLIILAMLLFLGTFLDNVAAIILVTPTLLPVVHSLGIDPIFFGVYIVIAVAVGQITPPVGLNLFIATNLTDRRFEEVCRSTVPYLFLYTALLVFFIFVPGLLSVFG</sequence>
<keyword evidence="3 7" id="KW-0997">Cell inner membrane</keyword>
<keyword evidence="6 7" id="KW-0472">Membrane</keyword>
<feature type="transmembrane region" description="Helical" evidence="7">
    <location>
        <begin position="136"/>
        <end position="158"/>
    </location>
</feature>
<dbReference type="PIRSF" id="PIRSF006066">
    <property type="entry name" value="HI0050"/>
    <property type="match status" value="1"/>
</dbReference>
<protein>
    <recommendedName>
        <fullName evidence="7">TRAP transporter large permease protein</fullName>
    </recommendedName>
</protein>
<reference evidence="9 10" key="1">
    <citation type="submission" date="2019-12" db="EMBL/GenBank/DDBJ databases">
        <title>Complete genome sequence of Pseudomonas stutzeri.</title>
        <authorList>
            <person name="Lim S.R."/>
            <person name="Kim J.H."/>
        </authorList>
    </citation>
    <scope>NUCLEOTIDE SEQUENCE [LARGE SCALE GENOMIC DNA]</scope>
    <source>
        <strain evidence="9 10">PM101005</strain>
    </source>
</reference>
<dbReference type="OrthoDB" id="8627919at2"/>
<proteinExistence type="inferred from homology"/>
<feature type="transmembrane region" description="Helical" evidence="7">
    <location>
        <begin position="312"/>
        <end position="342"/>
    </location>
</feature>
<keyword evidence="4 7" id="KW-0812">Transmembrane</keyword>
<feature type="transmembrane region" description="Helical" evidence="7">
    <location>
        <begin position="6"/>
        <end position="34"/>
    </location>
</feature>
<comment type="subunit">
    <text evidence="7">The complex comprises the extracytoplasmic solute receptor protein and the two transmembrane proteins.</text>
</comment>
<dbReference type="InterPro" id="IPR010656">
    <property type="entry name" value="DctM"/>
</dbReference>
<comment type="subcellular location">
    <subcellularLocation>
        <location evidence="1 7">Cell inner membrane</location>
        <topology evidence="1 7">Multi-pass membrane protein</topology>
    </subcellularLocation>
</comment>
<dbReference type="NCBIfam" id="TIGR00786">
    <property type="entry name" value="dctM"/>
    <property type="match status" value="1"/>
</dbReference>
<evidence type="ECO:0000256" key="6">
    <source>
        <dbReference type="ARBA" id="ARBA00023136"/>
    </source>
</evidence>
<dbReference type="Pfam" id="PF06808">
    <property type="entry name" value="DctM"/>
    <property type="match status" value="1"/>
</dbReference>
<dbReference type="AlphaFoldDB" id="A0A6I6LIG1"/>
<evidence type="ECO:0000313" key="9">
    <source>
        <dbReference type="EMBL" id="QGZ30324.1"/>
    </source>
</evidence>
<evidence type="ECO:0000259" key="8">
    <source>
        <dbReference type="Pfam" id="PF06808"/>
    </source>
</evidence>
<keyword evidence="5 7" id="KW-1133">Transmembrane helix</keyword>
<dbReference type="InterPro" id="IPR004681">
    <property type="entry name" value="TRAP_DctM"/>
</dbReference>
<evidence type="ECO:0000256" key="3">
    <source>
        <dbReference type="ARBA" id="ARBA00022519"/>
    </source>
</evidence>
<dbReference type="RefSeq" id="WP_158187823.1">
    <property type="nucleotide sequence ID" value="NZ_CP046902.1"/>
</dbReference>
<dbReference type="GO" id="GO:0005886">
    <property type="term" value="C:plasma membrane"/>
    <property type="evidence" value="ECO:0007669"/>
    <property type="project" value="UniProtKB-SubCell"/>
</dbReference>
<feature type="transmembrane region" description="Helical" evidence="7">
    <location>
        <begin position="211"/>
        <end position="233"/>
    </location>
</feature>
<feature type="domain" description="TRAP C4-dicarboxylate transport system permease DctM subunit" evidence="8">
    <location>
        <begin position="6"/>
        <end position="415"/>
    </location>
</feature>
<keyword evidence="7" id="KW-0813">Transport</keyword>